<sequence>MGKRKSSPRLATTSFIDAVTRSLDRNVNMYTRFSRSLFERMLYDKIGIVFIHNGSADEKHQSFQKKWCE</sequence>
<protein>
    <submittedName>
        <fullName evidence="1">Uncharacterized protein</fullName>
    </submittedName>
</protein>
<organism evidence="1">
    <name type="scientific">Bacillus velezensis</name>
    <dbReference type="NCBI Taxonomy" id="492670"/>
    <lineage>
        <taxon>Bacteria</taxon>
        <taxon>Bacillati</taxon>
        <taxon>Bacillota</taxon>
        <taxon>Bacilli</taxon>
        <taxon>Bacillales</taxon>
        <taxon>Bacillaceae</taxon>
        <taxon>Bacillus</taxon>
        <taxon>Bacillus amyloliquefaciens group</taxon>
    </lineage>
</organism>
<dbReference type="RefSeq" id="WP_015388275.1">
    <property type="nucleotide sequence ID" value="NZ_AP028932.1"/>
</dbReference>
<reference evidence="1" key="1">
    <citation type="submission" date="2019-11" db="EMBL/GenBank/DDBJ databases">
        <title>Draft Genome Sequence of Plant Growth-Promoting Rhizosphere-Associated Bacteria.</title>
        <authorList>
            <person name="Vasilyev I.Y."/>
            <person name="Radchenko V."/>
            <person name="Ilnitskaya E.V."/>
        </authorList>
    </citation>
    <scope>NUCLEOTIDE SEQUENCE</scope>
    <source>
        <strain evidence="1">VRA_517_n</strain>
    </source>
</reference>
<dbReference type="EMBL" id="WKKV01000002">
    <property type="protein sequence ID" value="MSE01648.1"/>
    <property type="molecule type" value="Genomic_DNA"/>
</dbReference>
<name>A0A6A8LCZ4_BACVE</name>
<dbReference type="AlphaFoldDB" id="A0A6A8LCZ4"/>
<proteinExistence type="predicted"/>
<evidence type="ECO:0000313" key="1">
    <source>
        <dbReference type="EMBL" id="MSE01648.1"/>
    </source>
</evidence>
<gene>
    <name evidence="1" type="ORF">GKC39_06165</name>
</gene>
<comment type="caution">
    <text evidence="1">The sequence shown here is derived from an EMBL/GenBank/DDBJ whole genome shotgun (WGS) entry which is preliminary data.</text>
</comment>
<accession>A0A6A8LCZ4</accession>